<dbReference type="AlphaFoldDB" id="A0AAV4A5C6"/>
<evidence type="ECO:0000313" key="2">
    <source>
        <dbReference type="EMBL" id="GFO03355.1"/>
    </source>
</evidence>
<feature type="transmembrane region" description="Helical" evidence="1">
    <location>
        <begin position="15"/>
        <end position="34"/>
    </location>
</feature>
<dbReference type="EMBL" id="BLXT01003724">
    <property type="protein sequence ID" value="GFO03355.1"/>
    <property type="molecule type" value="Genomic_DNA"/>
</dbReference>
<proteinExistence type="predicted"/>
<comment type="caution">
    <text evidence="2">The sequence shown here is derived from an EMBL/GenBank/DDBJ whole genome shotgun (WGS) entry which is preliminary data.</text>
</comment>
<sequence length="107" mass="11371">MKINPYLVLYQDSESISLGHFFSVVFVFIILKQFESETSFPDHKSWFASVGSAAAAAAASAASTTAVANVRAPGRCDGELSSYRLLEPGLISSLLASGPEPLLSFVI</sequence>
<dbReference type="Proteomes" id="UP000735302">
    <property type="component" value="Unassembled WGS sequence"/>
</dbReference>
<keyword evidence="1" id="KW-0812">Transmembrane</keyword>
<keyword evidence="3" id="KW-1185">Reference proteome</keyword>
<reference evidence="2 3" key="1">
    <citation type="journal article" date="2021" name="Elife">
        <title>Chloroplast acquisition without the gene transfer in kleptoplastic sea slugs, Plakobranchus ocellatus.</title>
        <authorList>
            <person name="Maeda T."/>
            <person name="Takahashi S."/>
            <person name="Yoshida T."/>
            <person name="Shimamura S."/>
            <person name="Takaki Y."/>
            <person name="Nagai Y."/>
            <person name="Toyoda A."/>
            <person name="Suzuki Y."/>
            <person name="Arimoto A."/>
            <person name="Ishii H."/>
            <person name="Satoh N."/>
            <person name="Nishiyama T."/>
            <person name="Hasebe M."/>
            <person name="Maruyama T."/>
            <person name="Minagawa J."/>
            <person name="Obokata J."/>
            <person name="Shigenobu S."/>
        </authorList>
    </citation>
    <scope>NUCLEOTIDE SEQUENCE [LARGE SCALE GENOMIC DNA]</scope>
</reference>
<name>A0AAV4A5C6_9GAST</name>
<keyword evidence="1" id="KW-1133">Transmembrane helix</keyword>
<evidence type="ECO:0000313" key="3">
    <source>
        <dbReference type="Proteomes" id="UP000735302"/>
    </source>
</evidence>
<protein>
    <submittedName>
        <fullName evidence="2">Uncharacterized protein</fullName>
    </submittedName>
</protein>
<evidence type="ECO:0000256" key="1">
    <source>
        <dbReference type="SAM" id="Phobius"/>
    </source>
</evidence>
<organism evidence="2 3">
    <name type="scientific">Plakobranchus ocellatus</name>
    <dbReference type="NCBI Taxonomy" id="259542"/>
    <lineage>
        <taxon>Eukaryota</taxon>
        <taxon>Metazoa</taxon>
        <taxon>Spiralia</taxon>
        <taxon>Lophotrochozoa</taxon>
        <taxon>Mollusca</taxon>
        <taxon>Gastropoda</taxon>
        <taxon>Heterobranchia</taxon>
        <taxon>Euthyneura</taxon>
        <taxon>Panpulmonata</taxon>
        <taxon>Sacoglossa</taxon>
        <taxon>Placobranchoidea</taxon>
        <taxon>Plakobranchidae</taxon>
        <taxon>Plakobranchus</taxon>
    </lineage>
</organism>
<keyword evidence="1" id="KW-0472">Membrane</keyword>
<accession>A0AAV4A5C6</accession>
<gene>
    <name evidence="2" type="ORF">PoB_002986000</name>
</gene>